<gene>
    <name evidence="2" type="ORF">T11_12665</name>
</gene>
<proteinExistence type="predicted"/>
<dbReference type="Proteomes" id="UP000055024">
    <property type="component" value="Unassembled WGS sequence"/>
</dbReference>
<feature type="region of interest" description="Disordered" evidence="1">
    <location>
        <begin position="74"/>
        <end position="97"/>
    </location>
</feature>
<evidence type="ECO:0000313" key="3">
    <source>
        <dbReference type="Proteomes" id="UP000055024"/>
    </source>
</evidence>
<sequence length="97" mass="10775">MGKRPPIDCAPLLPKRAPLKKHLLSPISQKEVSEHLKLMNLVSASGPDGVKVSHLRDIGPQCVSKVFNAFLLERHPPGPKGLSDHTHFERRQSPARF</sequence>
<keyword evidence="3" id="KW-1185">Reference proteome</keyword>
<accession>A0A0V1GU17</accession>
<dbReference type="AlphaFoldDB" id="A0A0V1GU17"/>
<reference evidence="2 3" key="1">
    <citation type="submission" date="2015-01" db="EMBL/GenBank/DDBJ databases">
        <title>Evolution of Trichinella species and genotypes.</title>
        <authorList>
            <person name="Korhonen P.K."/>
            <person name="Edoardo P."/>
            <person name="Giuseppe L.R."/>
            <person name="Gasser R.B."/>
        </authorList>
    </citation>
    <scope>NUCLEOTIDE SEQUENCE [LARGE SCALE GENOMIC DNA]</scope>
    <source>
        <strain evidence="2">ISS1029</strain>
    </source>
</reference>
<dbReference type="STRING" id="268475.A0A0V1GU17"/>
<name>A0A0V1GU17_9BILA</name>
<protein>
    <submittedName>
        <fullName evidence="2">Uncharacterized protein</fullName>
    </submittedName>
</protein>
<dbReference type="OrthoDB" id="5924225at2759"/>
<organism evidence="2 3">
    <name type="scientific">Trichinella zimbabwensis</name>
    <dbReference type="NCBI Taxonomy" id="268475"/>
    <lineage>
        <taxon>Eukaryota</taxon>
        <taxon>Metazoa</taxon>
        <taxon>Ecdysozoa</taxon>
        <taxon>Nematoda</taxon>
        <taxon>Enoplea</taxon>
        <taxon>Dorylaimia</taxon>
        <taxon>Trichinellida</taxon>
        <taxon>Trichinellidae</taxon>
        <taxon>Trichinella</taxon>
    </lineage>
</organism>
<comment type="caution">
    <text evidence="2">The sequence shown here is derived from an EMBL/GenBank/DDBJ whole genome shotgun (WGS) entry which is preliminary data.</text>
</comment>
<evidence type="ECO:0000256" key="1">
    <source>
        <dbReference type="SAM" id="MobiDB-lite"/>
    </source>
</evidence>
<evidence type="ECO:0000313" key="2">
    <source>
        <dbReference type="EMBL" id="KRZ01864.1"/>
    </source>
</evidence>
<dbReference type="EMBL" id="JYDP01000256">
    <property type="protein sequence ID" value="KRZ01864.1"/>
    <property type="molecule type" value="Genomic_DNA"/>
</dbReference>